<dbReference type="PANTHER" id="PTHR43396">
    <property type="entry name" value="FLAVOHEMOPROTEIN"/>
    <property type="match status" value="1"/>
</dbReference>
<dbReference type="Pfam" id="PF00042">
    <property type="entry name" value="Globin"/>
    <property type="match status" value="1"/>
</dbReference>
<dbReference type="Gene3D" id="3.40.50.80">
    <property type="entry name" value="Nucleotide-binding domain of ferredoxin-NADP reductase (FNR) module"/>
    <property type="match status" value="1"/>
</dbReference>
<dbReference type="InterPro" id="IPR012292">
    <property type="entry name" value="Globin/Proto"/>
</dbReference>
<evidence type="ECO:0000259" key="13">
    <source>
        <dbReference type="PROSITE" id="PS01033"/>
    </source>
</evidence>
<keyword evidence="15" id="KW-0560">Oxidoreductase</keyword>
<keyword evidence="9" id="KW-0520">NAD</keyword>
<dbReference type="SUPFAM" id="SSF46458">
    <property type="entry name" value="Globin-like"/>
    <property type="match status" value="1"/>
</dbReference>
<name>A0ABW2UYM2_9BACI</name>
<keyword evidence="4 12" id="KW-0349">Heme</keyword>
<comment type="catalytic activity">
    <reaction evidence="10">
        <text>2 nitric oxide + NADH + 2 O2 = 2 nitrate + NAD(+) + H(+)</text>
        <dbReference type="Rhea" id="RHEA:19469"/>
        <dbReference type="ChEBI" id="CHEBI:15378"/>
        <dbReference type="ChEBI" id="CHEBI:15379"/>
        <dbReference type="ChEBI" id="CHEBI:16480"/>
        <dbReference type="ChEBI" id="CHEBI:17632"/>
        <dbReference type="ChEBI" id="CHEBI:57540"/>
        <dbReference type="ChEBI" id="CHEBI:57945"/>
        <dbReference type="EC" id="1.14.12.17"/>
    </reaction>
</comment>
<dbReference type="Gene3D" id="1.10.490.10">
    <property type="entry name" value="Globins"/>
    <property type="match status" value="1"/>
</dbReference>
<dbReference type="SUPFAM" id="SSF63380">
    <property type="entry name" value="Riboflavin synthase domain-like"/>
    <property type="match status" value="1"/>
</dbReference>
<keyword evidence="5 12" id="KW-0561">Oxygen transport</keyword>
<dbReference type="Gene3D" id="2.40.30.10">
    <property type="entry name" value="Translation factors"/>
    <property type="match status" value="1"/>
</dbReference>
<reference evidence="16" key="1">
    <citation type="journal article" date="2019" name="Int. J. Syst. Evol. Microbiol.">
        <title>The Global Catalogue of Microorganisms (GCM) 10K type strain sequencing project: providing services to taxonomists for standard genome sequencing and annotation.</title>
        <authorList>
            <consortium name="The Broad Institute Genomics Platform"/>
            <consortium name="The Broad Institute Genome Sequencing Center for Infectious Disease"/>
            <person name="Wu L."/>
            <person name="Ma J."/>
        </authorList>
    </citation>
    <scope>NUCLEOTIDE SEQUENCE [LARGE SCALE GENOMIC DNA]</scope>
    <source>
        <strain evidence="16">JCM 30234</strain>
    </source>
</reference>
<evidence type="ECO:0000256" key="2">
    <source>
        <dbReference type="ARBA" id="ARBA00006401"/>
    </source>
</evidence>
<dbReference type="EMBL" id="JBHTGR010000055">
    <property type="protein sequence ID" value="MFC7747669.1"/>
    <property type="molecule type" value="Genomic_DNA"/>
</dbReference>
<evidence type="ECO:0000256" key="5">
    <source>
        <dbReference type="ARBA" id="ARBA00022621"/>
    </source>
</evidence>
<keyword evidence="12" id="KW-0813">Transport</keyword>
<dbReference type="PROSITE" id="PS01033">
    <property type="entry name" value="GLOBIN"/>
    <property type="match status" value="1"/>
</dbReference>
<dbReference type="EC" id="1.14.12.17" evidence="3"/>
<dbReference type="InterPro" id="IPR039261">
    <property type="entry name" value="FNR_nucleotide-bd"/>
</dbReference>
<dbReference type="NCBIfam" id="NF009805">
    <property type="entry name" value="PRK13289.1"/>
    <property type="match status" value="1"/>
</dbReference>
<evidence type="ECO:0000313" key="16">
    <source>
        <dbReference type="Proteomes" id="UP001596620"/>
    </source>
</evidence>
<comment type="caution">
    <text evidence="15">The sequence shown here is derived from an EMBL/GenBank/DDBJ whole genome shotgun (WGS) entry which is preliminary data.</text>
</comment>
<evidence type="ECO:0000256" key="11">
    <source>
        <dbReference type="ARBA" id="ARBA00049433"/>
    </source>
</evidence>
<dbReference type="PROSITE" id="PS51384">
    <property type="entry name" value="FAD_FR"/>
    <property type="match status" value="1"/>
</dbReference>
<evidence type="ECO:0000256" key="3">
    <source>
        <dbReference type="ARBA" id="ARBA00012229"/>
    </source>
</evidence>
<organism evidence="15 16">
    <name type="scientific">Lentibacillus kimchii</name>
    <dbReference type="NCBI Taxonomy" id="1542911"/>
    <lineage>
        <taxon>Bacteria</taxon>
        <taxon>Bacillati</taxon>
        <taxon>Bacillota</taxon>
        <taxon>Bacilli</taxon>
        <taxon>Bacillales</taxon>
        <taxon>Bacillaceae</taxon>
        <taxon>Lentibacillus</taxon>
    </lineage>
</organism>
<keyword evidence="8" id="KW-0408">Iron</keyword>
<comment type="catalytic activity">
    <reaction evidence="11">
        <text>2 nitric oxide + NADPH + 2 O2 = 2 nitrate + NADP(+) + H(+)</text>
        <dbReference type="Rhea" id="RHEA:19465"/>
        <dbReference type="ChEBI" id="CHEBI:15378"/>
        <dbReference type="ChEBI" id="CHEBI:15379"/>
        <dbReference type="ChEBI" id="CHEBI:16480"/>
        <dbReference type="ChEBI" id="CHEBI:17632"/>
        <dbReference type="ChEBI" id="CHEBI:57783"/>
        <dbReference type="ChEBI" id="CHEBI:58349"/>
        <dbReference type="EC" id="1.14.12.17"/>
    </reaction>
</comment>
<dbReference type="InterPro" id="IPR000971">
    <property type="entry name" value="Globin"/>
</dbReference>
<protein>
    <recommendedName>
        <fullName evidence="3">nitric oxide dioxygenase</fullName>
        <ecNumber evidence="3">1.14.12.17</ecNumber>
    </recommendedName>
</protein>
<dbReference type="InterPro" id="IPR001433">
    <property type="entry name" value="OxRdtase_FAD/NAD-bd"/>
</dbReference>
<dbReference type="CDD" id="cd06184">
    <property type="entry name" value="flavohem_like_fad_nad_binding"/>
    <property type="match status" value="1"/>
</dbReference>
<dbReference type="Proteomes" id="UP001596620">
    <property type="component" value="Unassembled WGS sequence"/>
</dbReference>
<evidence type="ECO:0000256" key="12">
    <source>
        <dbReference type="RuleBase" id="RU000356"/>
    </source>
</evidence>
<feature type="domain" description="Globin" evidence="13">
    <location>
        <begin position="2"/>
        <end position="139"/>
    </location>
</feature>
<evidence type="ECO:0000256" key="7">
    <source>
        <dbReference type="ARBA" id="ARBA00022857"/>
    </source>
</evidence>
<dbReference type="PRINTS" id="PR00410">
    <property type="entry name" value="PHEHYDRXLASE"/>
</dbReference>
<evidence type="ECO:0000256" key="6">
    <source>
        <dbReference type="ARBA" id="ARBA00022723"/>
    </source>
</evidence>
<evidence type="ECO:0000256" key="1">
    <source>
        <dbReference type="ARBA" id="ARBA00001970"/>
    </source>
</evidence>
<proteinExistence type="inferred from homology"/>
<comment type="cofactor">
    <cofactor evidence="1">
        <name>heme b</name>
        <dbReference type="ChEBI" id="CHEBI:60344"/>
    </cofactor>
</comment>
<evidence type="ECO:0000256" key="10">
    <source>
        <dbReference type="ARBA" id="ARBA00048649"/>
    </source>
</evidence>
<comment type="similarity">
    <text evidence="12">Belongs to the globin family.</text>
</comment>
<keyword evidence="16" id="KW-1185">Reference proteome</keyword>
<dbReference type="Pfam" id="PF00175">
    <property type="entry name" value="NAD_binding_1"/>
    <property type="match status" value="1"/>
</dbReference>
<dbReference type="GO" id="GO:0008941">
    <property type="term" value="F:nitric oxide dioxygenase NAD(P)H activity"/>
    <property type="evidence" value="ECO:0007669"/>
    <property type="project" value="UniProtKB-EC"/>
</dbReference>
<sequence>MSLDTEKLNIVKSSAPVLKEHSKAIGTHFYELLFAKAPELRHIFNQTNQKRGLQQEALVYSVYAAGENIDSLENIQQLVERIAEKHVSLGVKPEQYAVVGEALLQAVKDVLGDAATDEIMDAWGEAYQYIADLFIDLEQQKYADTLQQEGGWQGFRNFIVTEKVQETPDIITLTLKPQDGDSIPDYKAGQYLTLKLDIEGEPYTHMRQYSLCGPSGKDYYKIGVKREKGRNGMPDGVVSSYLHDHVAEGDILPFSAPAGDFTIASEDKPLVLLSGGIGMTPVVGMLNTIAEQEPNRPVTYIHATQNSAAHAMKEQVEQLTAEHSNITTYVCYDSPSHADKTDQRYDKEGVVDLPWLQSILESGNKADFYCCGPAPFMKAVDSALKAWGTTGENRHYEVFNPVSVLNDA</sequence>
<dbReference type="SUPFAM" id="SSF52343">
    <property type="entry name" value="Ferredoxin reductase-like, C-terminal NADP-linked domain"/>
    <property type="match status" value="1"/>
</dbReference>
<evidence type="ECO:0000313" key="15">
    <source>
        <dbReference type="EMBL" id="MFC7747669.1"/>
    </source>
</evidence>
<accession>A0ABW2UYM2</accession>
<dbReference type="InterPro" id="IPR017927">
    <property type="entry name" value="FAD-bd_FR_type"/>
</dbReference>
<dbReference type="PANTHER" id="PTHR43396:SF3">
    <property type="entry name" value="FLAVOHEMOPROTEIN"/>
    <property type="match status" value="1"/>
</dbReference>
<evidence type="ECO:0000259" key="14">
    <source>
        <dbReference type="PROSITE" id="PS51384"/>
    </source>
</evidence>
<evidence type="ECO:0000256" key="4">
    <source>
        <dbReference type="ARBA" id="ARBA00022617"/>
    </source>
</evidence>
<dbReference type="InterPro" id="IPR008333">
    <property type="entry name" value="Cbr1-like_FAD-bd_dom"/>
</dbReference>
<dbReference type="InterPro" id="IPR009050">
    <property type="entry name" value="Globin-like_sf"/>
</dbReference>
<dbReference type="Pfam" id="PF00970">
    <property type="entry name" value="FAD_binding_6"/>
    <property type="match status" value="1"/>
</dbReference>
<feature type="domain" description="FAD-binding FR-type" evidence="14">
    <location>
        <begin position="153"/>
        <end position="264"/>
    </location>
</feature>
<gene>
    <name evidence="15" type="primary">hmpA</name>
    <name evidence="15" type="ORF">ACFQU8_10780</name>
</gene>
<evidence type="ECO:0000256" key="9">
    <source>
        <dbReference type="ARBA" id="ARBA00023027"/>
    </source>
</evidence>
<keyword evidence="7" id="KW-0521">NADP</keyword>
<dbReference type="CDD" id="cd14777">
    <property type="entry name" value="Yhb1-globin-like"/>
    <property type="match status" value="1"/>
</dbReference>
<evidence type="ECO:0000256" key="8">
    <source>
        <dbReference type="ARBA" id="ARBA00023004"/>
    </source>
</evidence>
<comment type="similarity">
    <text evidence="2">In the C-terminal section; belongs to the flavoprotein pyridine nucleotide cytochrome reductase family.</text>
</comment>
<keyword evidence="6" id="KW-0479">Metal-binding</keyword>
<dbReference type="InterPro" id="IPR017938">
    <property type="entry name" value="Riboflavin_synthase-like_b-brl"/>
</dbReference>